<feature type="chain" id="PRO_5047369348" evidence="1">
    <location>
        <begin position="28"/>
        <end position="209"/>
    </location>
</feature>
<proteinExistence type="predicted"/>
<feature type="domain" description="eCIS core" evidence="2">
    <location>
        <begin position="85"/>
        <end position="165"/>
    </location>
</feature>
<protein>
    <submittedName>
        <fullName evidence="3">DUF4157 domain-containing protein</fullName>
    </submittedName>
</protein>
<dbReference type="EMBL" id="JAELYA010000001">
    <property type="protein sequence ID" value="MBO3273891.1"/>
    <property type="molecule type" value="Genomic_DNA"/>
</dbReference>
<gene>
    <name evidence="3" type="ORF">JFY56_01470</name>
</gene>
<dbReference type="Pfam" id="PF13699">
    <property type="entry name" value="eCIS_core"/>
    <property type="match status" value="1"/>
</dbReference>
<reference evidence="3 4" key="1">
    <citation type="submission" date="2020-12" db="EMBL/GenBank/DDBJ databases">
        <title>Pseudomonas schmalbachii sp. nov. isolated from millipede gut.</title>
        <authorList>
            <person name="Shelomi M."/>
        </authorList>
    </citation>
    <scope>NUCLEOTIDE SEQUENCE [LARGE SCALE GENOMIC DNA]</scope>
    <source>
        <strain evidence="3 4">Milli4</strain>
    </source>
</reference>
<keyword evidence="4" id="KW-1185">Reference proteome</keyword>
<dbReference type="Proteomes" id="UP000669060">
    <property type="component" value="Unassembled WGS sequence"/>
</dbReference>
<sequence>MSSISLTASLRLAALALGVAVSSGVQAQACPQGQSEVCIATCTCIPDPRPIFGTMQEDLGGIAASALQSWILESRAAALREGSEPIPADIRKQLEPYYDSKVLDAARFKIGSGDQFNIGNAVMQSPDTEAVTLVDVIVFRNLNDAMENIPLWAHELKHVEQYQQWGVKEFATRYSHDFNSVEAPAYQMGSRVAQALRAQKAVSEGQVSR</sequence>
<evidence type="ECO:0000259" key="2">
    <source>
        <dbReference type="Pfam" id="PF13699"/>
    </source>
</evidence>
<evidence type="ECO:0000313" key="3">
    <source>
        <dbReference type="EMBL" id="MBO3273891.1"/>
    </source>
</evidence>
<name>A0ABS3TJS6_9PSED</name>
<keyword evidence="1" id="KW-0732">Signal</keyword>
<comment type="caution">
    <text evidence="3">The sequence shown here is derived from an EMBL/GenBank/DDBJ whole genome shotgun (WGS) entry which is preliminary data.</text>
</comment>
<dbReference type="RefSeq" id="WP_208311714.1">
    <property type="nucleotide sequence ID" value="NZ_JAELYA010000001.1"/>
</dbReference>
<feature type="signal peptide" evidence="1">
    <location>
        <begin position="1"/>
        <end position="27"/>
    </location>
</feature>
<evidence type="ECO:0000313" key="4">
    <source>
        <dbReference type="Proteomes" id="UP000669060"/>
    </source>
</evidence>
<evidence type="ECO:0000256" key="1">
    <source>
        <dbReference type="SAM" id="SignalP"/>
    </source>
</evidence>
<accession>A0ABS3TJS6</accession>
<organism evidence="3 4">
    <name type="scientific">Pseudomonas schmalbachii</name>
    <dbReference type="NCBI Taxonomy" id="2816993"/>
    <lineage>
        <taxon>Bacteria</taxon>
        <taxon>Pseudomonadati</taxon>
        <taxon>Pseudomonadota</taxon>
        <taxon>Gammaproteobacteria</taxon>
        <taxon>Pseudomonadales</taxon>
        <taxon>Pseudomonadaceae</taxon>
        <taxon>Pseudomonas</taxon>
    </lineage>
</organism>
<dbReference type="InterPro" id="IPR025295">
    <property type="entry name" value="eCIS_core_dom"/>
</dbReference>